<feature type="transmembrane region" description="Helical" evidence="6">
    <location>
        <begin position="117"/>
        <end position="139"/>
    </location>
</feature>
<proteinExistence type="predicted"/>
<keyword evidence="3 6" id="KW-0812">Transmembrane</keyword>
<dbReference type="EMBL" id="UINC01184227">
    <property type="protein sequence ID" value="SVD95339.1"/>
    <property type="molecule type" value="Genomic_DNA"/>
</dbReference>
<dbReference type="InterPro" id="IPR051449">
    <property type="entry name" value="ABC-2_transporter_component"/>
</dbReference>
<evidence type="ECO:0000256" key="3">
    <source>
        <dbReference type="ARBA" id="ARBA00022692"/>
    </source>
</evidence>
<accession>A0A382ZJG0</accession>
<evidence type="ECO:0000256" key="1">
    <source>
        <dbReference type="ARBA" id="ARBA00004651"/>
    </source>
</evidence>
<evidence type="ECO:0000256" key="6">
    <source>
        <dbReference type="SAM" id="Phobius"/>
    </source>
</evidence>
<gene>
    <name evidence="7" type="ORF">METZ01_LOCUS448193</name>
</gene>
<feature type="transmembrane region" description="Helical" evidence="6">
    <location>
        <begin position="146"/>
        <end position="163"/>
    </location>
</feature>
<dbReference type="AlphaFoldDB" id="A0A382ZJG0"/>
<sequence length="165" mass="17961">MAYVVGFIFVGLTGYFFVRSVDSALSGPNFPEASLRHLFSQMSIFIIPWLAPVLTMRMLAEEQKIGTLELLLTAPVRDWEVVMGKFVASMTFFLGALALTLWYVLMLSWRGNPDPGTLASGYLGIILYGSTAIAIGLLASSFTSNQIVSAVVSLGILVLLTFLEV</sequence>
<evidence type="ECO:0000256" key="2">
    <source>
        <dbReference type="ARBA" id="ARBA00022475"/>
    </source>
</evidence>
<feature type="transmembrane region" description="Helical" evidence="6">
    <location>
        <begin position="81"/>
        <end position="105"/>
    </location>
</feature>
<feature type="transmembrane region" description="Helical" evidence="6">
    <location>
        <begin position="39"/>
        <end position="60"/>
    </location>
</feature>
<keyword evidence="2" id="KW-1003">Cell membrane</keyword>
<organism evidence="7">
    <name type="scientific">marine metagenome</name>
    <dbReference type="NCBI Taxonomy" id="408172"/>
    <lineage>
        <taxon>unclassified sequences</taxon>
        <taxon>metagenomes</taxon>
        <taxon>ecological metagenomes</taxon>
    </lineage>
</organism>
<evidence type="ECO:0000313" key="7">
    <source>
        <dbReference type="EMBL" id="SVD95339.1"/>
    </source>
</evidence>
<feature type="non-terminal residue" evidence="7">
    <location>
        <position position="165"/>
    </location>
</feature>
<keyword evidence="4 6" id="KW-1133">Transmembrane helix</keyword>
<evidence type="ECO:0000256" key="5">
    <source>
        <dbReference type="ARBA" id="ARBA00023136"/>
    </source>
</evidence>
<reference evidence="7" key="1">
    <citation type="submission" date="2018-05" db="EMBL/GenBank/DDBJ databases">
        <authorList>
            <person name="Lanie J.A."/>
            <person name="Ng W.-L."/>
            <person name="Kazmierczak K.M."/>
            <person name="Andrzejewski T.M."/>
            <person name="Davidsen T.M."/>
            <person name="Wayne K.J."/>
            <person name="Tettelin H."/>
            <person name="Glass J.I."/>
            <person name="Rusch D."/>
            <person name="Podicherti R."/>
            <person name="Tsui H.-C.T."/>
            <person name="Winkler M.E."/>
        </authorList>
    </citation>
    <scope>NUCLEOTIDE SEQUENCE</scope>
</reference>
<dbReference type="Pfam" id="PF12679">
    <property type="entry name" value="ABC2_membrane_2"/>
    <property type="match status" value="1"/>
</dbReference>
<evidence type="ECO:0000256" key="4">
    <source>
        <dbReference type="ARBA" id="ARBA00022989"/>
    </source>
</evidence>
<dbReference type="GO" id="GO:0005886">
    <property type="term" value="C:plasma membrane"/>
    <property type="evidence" value="ECO:0007669"/>
    <property type="project" value="UniProtKB-SubCell"/>
</dbReference>
<dbReference type="PANTHER" id="PTHR30294:SF29">
    <property type="entry name" value="MULTIDRUG ABC TRANSPORTER PERMEASE YBHS-RELATED"/>
    <property type="match status" value="1"/>
</dbReference>
<keyword evidence="5 6" id="KW-0472">Membrane</keyword>
<protein>
    <recommendedName>
        <fullName evidence="8">ABC-2 type transporter domain-containing protein</fullName>
    </recommendedName>
</protein>
<dbReference type="PANTHER" id="PTHR30294">
    <property type="entry name" value="MEMBRANE COMPONENT OF ABC TRANSPORTER YHHJ-RELATED"/>
    <property type="match status" value="1"/>
</dbReference>
<name>A0A382ZJG0_9ZZZZ</name>
<evidence type="ECO:0008006" key="8">
    <source>
        <dbReference type="Google" id="ProtNLM"/>
    </source>
</evidence>
<dbReference type="GO" id="GO:0140359">
    <property type="term" value="F:ABC-type transporter activity"/>
    <property type="evidence" value="ECO:0007669"/>
    <property type="project" value="InterPro"/>
</dbReference>
<comment type="subcellular location">
    <subcellularLocation>
        <location evidence="1">Cell membrane</location>
        <topology evidence="1">Multi-pass membrane protein</topology>
    </subcellularLocation>
</comment>